<name>A0A0C2Z252_9AGAM</name>
<dbReference type="InParanoid" id="A0A0C2Z252"/>
<dbReference type="PANTHER" id="PTHR37332">
    <property type="entry name" value="EXPRESSED PROTEIN"/>
    <property type="match status" value="1"/>
</dbReference>
<reference evidence="2" key="2">
    <citation type="submission" date="2015-01" db="EMBL/GenBank/DDBJ databases">
        <title>Evolutionary Origins and Diversification of the Mycorrhizal Mutualists.</title>
        <authorList>
            <consortium name="DOE Joint Genome Institute"/>
            <consortium name="Mycorrhizal Genomics Consortium"/>
            <person name="Kohler A."/>
            <person name="Kuo A."/>
            <person name="Nagy L.G."/>
            <person name="Floudas D."/>
            <person name="Copeland A."/>
            <person name="Barry K.W."/>
            <person name="Cichocki N."/>
            <person name="Veneault-Fourrey C."/>
            <person name="LaButti K."/>
            <person name="Lindquist E.A."/>
            <person name="Lipzen A."/>
            <person name="Lundell T."/>
            <person name="Morin E."/>
            <person name="Murat C."/>
            <person name="Riley R."/>
            <person name="Ohm R."/>
            <person name="Sun H."/>
            <person name="Tunlid A."/>
            <person name="Henrissat B."/>
            <person name="Grigoriev I.V."/>
            <person name="Hibbett D.S."/>
            <person name="Martin F."/>
        </authorList>
    </citation>
    <scope>NUCLEOTIDE SEQUENCE [LARGE SCALE GENOMIC DNA]</scope>
    <source>
        <strain evidence="2">Foug A</strain>
    </source>
</reference>
<dbReference type="Proteomes" id="UP000053989">
    <property type="component" value="Unassembled WGS sequence"/>
</dbReference>
<accession>A0A0C2Z252</accession>
<evidence type="ECO:0000313" key="2">
    <source>
        <dbReference type="Proteomes" id="UP000053989"/>
    </source>
</evidence>
<dbReference type="HOGENOM" id="CLU_017096_3_0_1"/>
<dbReference type="AlphaFoldDB" id="A0A0C2Z252"/>
<dbReference type="EMBL" id="KN822125">
    <property type="protein sequence ID" value="KIM55918.1"/>
    <property type="molecule type" value="Genomic_DNA"/>
</dbReference>
<dbReference type="PANTHER" id="PTHR37332:SF1">
    <property type="entry name" value="ELMO DOMAIN-CONTAINING PROTEIN"/>
    <property type="match status" value="1"/>
</dbReference>
<sequence length="385" mass="41868">MSDLARPTMRRKSSAQNLLSSFKTPTGSLGSGGSVSATTGAALAAAAQAQSSSVPQSREWDGQSVHSETLSSTATLVANGTPVIPQSTSVDYLRDLVQKRIITLTYMRNVHEGRSHWFHTIMISRNELDKVFNNPAMKKRTPRFAILAMSLSNLLDIPQAQDYLRGLLNTMNEYDQAKEEPDKPKIRLFRSKVAKRQAAGGFVEYSVPFSEGTEASYLVSPHIPFPLDYHQTLLSLLDVISEVYNKISRILGPSPFPNAGQHMMGPLGLLAPHPGVSYLFAGQDSSQKVVDEGEGSLWGIANAHTASHGYGSAMGSPPPSWTPALGDMVLKVDAKFKRIVSTLLKELDAVARNGIKDELASLDPLLRNVGGTEDTREQYDFEGLV</sequence>
<dbReference type="STRING" id="1036808.A0A0C2Z252"/>
<reference evidence="1 2" key="1">
    <citation type="submission" date="2014-04" db="EMBL/GenBank/DDBJ databases">
        <authorList>
            <consortium name="DOE Joint Genome Institute"/>
            <person name="Kuo A."/>
            <person name="Kohler A."/>
            <person name="Nagy L.G."/>
            <person name="Floudas D."/>
            <person name="Copeland A."/>
            <person name="Barry K.W."/>
            <person name="Cichocki N."/>
            <person name="Veneault-Fourrey C."/>
            <person name="LaButti K."/>
            <person name="Lindquist E.A."/>
            <person name="Lipzen A."/>
            <person name="Lundell T."/>
            <person name="Morin E."/>
            <person name="Murat C."/>
            <person name="Sun H."/>
            <person name="Tunlid A."/>
            <person name="Henrissat B."/>
            <person name="Grigoriev I.V."/>
            <person name="Hibbett D.S."/>
            <person name="Martin F."/>
            <person name="Nordberg H.P."/>
            <person name="Cantor M.N."/>
            <person name="Hua S.X."/>
        </authorList>
    </citation>
    <scope>NUCLEOTIDE SEQUENCE [LARGE SCALE GENOMIC DNA]</scope>
    <source>
        <strain evidence="1 2">Foug A</strain>
    </source>
</reference>
<proteinExistence type="predicted"/>
<protein>
    <submittedName>
        <fullName evidence="1">Uncharacterized protein</fullName>
    </submittedName>
</protein>
<keyword evidence="2" id="KW-1185">Reference proteome</keyword>
<gene>
    <name evidence="1" type="ORF">SCLCIDRAFT_133604</name>
</gene>
<organism evidence="1 2">
    <name type="scientific">Scleroderma citrinum Foug A</name>
    <dbReference type="NCBI Taxonomy" id="1036808"/>
    <lineage>
        <taxon>Eukaryota</taxon>
        <taxon>Fungi</taxon>
        <taxon>Dikarya</taxon>
        <taxon>Basidiomycota</taxon>
        <taxon>Agaricomycotina</taxon>
        <taxon>Agaricomycetes</taxon>
        <taxon>Agaricomycetidae</taxon>
        <taxon>Boletales</taxon>
        <taxon>Sclerodermatineae</taxon>
        <taxon>Sclerodermataceae</taxon>
        <taxon>Scleroderma</taxon>
    </lineage>
</organism>
<dbReference type="OrthoDB" id="14339at2759"/>
<evidence type="ECO:0000313" key="1">
    <source>
        <dbReference type="EMBL" id="KIM55918.1"/>
    </source>
</evidence>